<protein>
    <submittedName>
        <fullName evidence="2">Uncharacterized protein</fullName>
    </submittedName>
</protein>
<name>A0A250XJ04_9CHLO</name>
<reference evidence="2 3" key="1">
    <citation type="submission" date="2017-08" db="EMBL/GenBank/DDBJ databases">
        <title>Acidophilic green algal genome provides insights into adaptation to an acidic environment.</title>
        <authorList>
            <person name="Hirooka S."/>
            <person name="Hirose Y."/>
            <person name="Kanesaki Y."/>
            <person name="Higuchi S."/>
            <person name="Fujiwara T."/>
            <person name="Onuma R."/>
            <person name="Era A."/>
            <person name="Ohbayashi R."/>
            <person name="Uzuka A."/>
            <person name="Nozaki H."/>
            <person name="Yoshikawa H."/>
            <person name="Miyagishima S.Y."/>
        </authorList>
    </citation>
    <scope>NUCLEOTIDE SEQUENCE [LARGE SCALE GENOMIC DNA]</scope>
    <source>
        <strain evidence="2 3">NIES-2499</strain>
    </source>
</reference>
<sequence>MPLALFSKKRNTSCFVLRVHWLFMCLPEERLSIMVNKSLWYGLRKLLTCQLLSARGDEEFSSRSSVSKALSFNVTSELDAEVESGPARPQQCSAGPQAAFAEETRRSAEIGFYAESLEINSTGSTMPGGFHAPQCIRTSLAREPADTTLHQGSAASLRGYLNDEHEQISASARSMICEYGTAQEGAEESSAPASFPDHLPQLPNSITLLDTERSSAPTTHLNTSSPPPPHQQSRRDLHLTPLPTDNSTQLTNHSPPPAAPTTNTSSKTSSCLLPLPPPPCAQSPTVAPAARTWQDVHHPGGGSRKKRPPPAHGGIYNHLLAQQWEMATWDGSNLSKPAPDSTCFSTLLLHKVESNGVIEERSDEELVFSSAGNAISTSGSGQVGTPVMRMPAQHAGHLSMTWSHGIPEQHVMHHAPPCCSEGAGGYEGVTSQDLSSMSHDAEGASGSYAVQLPGQLPGHKGDIVVTERCRVKPGICADYDLDTVLSCAVQEAAGAEEPGSVVAVSPSKHARVMALLTGRPSSDFKSSNLGGHPDPPVMSQALQELKEDKPTPSTRFAVVGGGRLIDGASVTKVGNNIPSTASSSLEKRRPPATTMKTTLKGCPPPPPTKFITLDQFRRHFLAPALKPGAAALSASTAPQGTAVQSASAETISAAQGVANAPEPGRANDSNTTTHAIAHAVTHDGSQEAPMQISIKQNPALDSINSGIKWPGLPLGHRATLQGRQQPCAGNASEKGNTINRDGARQYSGTKRGPVRRLKSLSCMYPLSSNRSFVNPSGVRCSLESHLKPAPERGGGMNAGVEYEGFCTADSLLGTGKCPIAPQQQRDLSVPQAAQQKALIPIASAVAKNVSAQDAALLSLVQPVKIKVQKGPFWSAQAQSLGSSPLPHSSEAPTQVHELLRSANGAQRGNIKRGATQGALSFFPTVSTSAMRSYPSTSRKSAASYKQDTASNEAAAALLAYNRRQSVVAWESHTEEQEEERCQKEAMLKLLGKLSDESSSFLTRGSTSGFEDHGGSGGTGSTGPASATRLQKRHSTVHNGSNRGGATTADHNEANLHPQGGAAAAAAAAVLSKSASSSPRRSIIGEEQQVLLVSSSPESSNGKLGVVVGSRASRHQQCSSPITQLTFTDRLHGSGGSSPLSRSAVPPGGPLAATSAAGRPSSSTQMSAGGAGSCHPVAAAVGGGISWTSASRNGRATSHLSRSSMDLQRE</sequence>
<feature type="region of interest" description="Disordered" evidence="1">
    <location>
        <begin position="726"/>
        <end position="751"/>
    </location>
</feature>
<dbReference type="EMBL" id="BEGY01000088">
    <property type="protein sequence ID" value="GAX82892.1"/>
    <property type="molecule type" value="Genomic_DNA"/>
</dbReference>
<feature type="region of interest" description="Disordered" evidence="1">
    <location>
        <begin position="519"/>
        <end position="538"/>
    </location>
</feature>
<feature type="compositionally biased region" description="Polar residues" evidence="1">
    <location>
        <begin position="999"/>
        <end position="1008"/>
    </location>
</feature>
<feature type="region of interest" description="Disordered" evidence="1">
    <location>
        <begin position="181"/>
        <end position="313"/>
    </location>
</feature>
<evidence type="ECO:0000256" key="1">
    <source>
        <dbReference type="SAM" id="MobiDB-lite"/>
    </source>
</evidence>
<feature type="region of interest" description="Disordered" evidence="1">
    <location>
        <begin position="999"/>
        <end position="1060"/>
    </location>
</feature>
<feature type="compositionally biased region" description="Low complexity" evidence="1">
    <location>
        <begin position="260"/>
        <end position="273"/>
    </location>
</feature>
<feature type="compositionally biased region" description="Polar residues" evidence="1">
    <location>
        <begin position="519"/>
        <end position="529"/>
    </location>
</feature>
<evidence type="ECO:0000313" key="3">
    <source>
        <dbReference type="Proteomes" id="UP000232323"/>
    </source>
</evidence>
<comment type="caution">
    <text evidence="2">The sequence shown here is derived from an EMBL/GenBank/DDBJ whole genome shotgun (WGS) entry which is preliminary data.</text>
</comment>
<feature type="region of interest" description="Disordered" evidence="1">
    <location>
        <begin position="1126"/>
        <end position="1209"/>
    </location>
</feature>
<evidence type="ECO:0000313" key="2">
    <source>
        <dbReference type="EMBL" id="GAX82892.1"/>
    </source>
</evidence>
<dbReference type="AlphaFoldDB" id="A0A250XJ04"/>
<accession>A0A250XJ04</accession>
<gene>
    <name evidence="2" type="ORF">CEUSTIGMA_g10318.t1</name>
</gene>
<feature type="compositionally biased region" description="Polar residues" evidence="1">
    <location>
        <begin position="575"/>
        <end position="584"/>
    </location>
</feature>
<feature type="region of interest" description="Disordered" evidence="1">
    <location>
        <begin position="575"/>
        <end position="606"/>
    </location>
</feature>
<keyword evidence="3" id="KW-1185">Reference proteome</keyword>
<organism evidence="2 3">
    <name type="scientific">Chlamydomonas eustigma</name>
    <dbReference type="NCBI Taxonomy" id="1157962"/>
    <lineage>
        <taxon>Eukaryota</taxon>
        <taxon>Viridiplantae</taxon>
        <taxon>Chlorophyta</taxon>
        <taxon>core chlorophytes</taxon>
        <taxon>Chlorophyceae</taxon>
        <taxon>CS clade</taxon>
        <taxon>Chlamydomonadales</taxon>
        <taxon>Chlamydomonadaceae</taxon>
        <taxon>Chlamydomonas</taxon>
    </lineage>
</organism>
<dbReference type="Proteomes" id="UP000232323">
    <property type="component" value="Unassembled WGS sequence"/>
</dbReference>
<feature type="compositionally biased region" description="Polar residues" evidence="1">
    <location>
        <begin position="1185"/>
        <end position="1209"/>
    </location>
</feature>
<feature type="compositionally biased region" description="Polar residues" evidence="1">
    <location>
        <begin position="202"/>
        <end position="223"/>
    </location>
</feature>
<proteinExistence type="predicted"/>